<reference evidence="1" key="1">
    <citation type="journal article" date="2020" name="Nat. Commun.">
        <title>Large-scale genome sequencing of mycorrhizal fungi provides insights into the early evolution of symbiotic traits.</title>
        <authorList>
            <person name="Miyauchi S."/>
            <person name="Kiss E."/>
            <person name="Kuo A."/>
            <person name="Drula E."/>
            <person name="Kohler A."/>
            <person name="Sanchez-Garcia M."/>
            <person name="Morin E."/>
            <person name="Andreopoulos B."/>
            <person name="Barry K.W."/>
            <person name="Bonito G."/>
            <person name="Buee M."/>
            <person name="Carver A."/>
            <person name="Chen C."/>
            <person name="Cichocki N."/>
            <person name="Clum A."/>
            <person name="Culley D."/>
            <person name="Crous P.W."/>
            <person name="Fauchery L."/>
            <person name="Girlanda M."/>
            <person name="Hayes R.D."/>
            <person name="Keri Z."/>
            <person name="LaButti K."/>
            <person name="Lipzen A."/>
            <person name="Lombard V."/>
            <person name="Magnuson J."/>
            <person name="Maillard F."/>
            <person name="Murat C."/>
            <person name="Nolan M."/>
            <person name="Ohm R.A."/>
            <person name="Pangilinan J."/>
            <person name="Pereira M.F."/>
            <person name="Perotto S."/>
            <person name="Peter M."/>
            <person name="Pfister S."/>
            <person name="Riley R."/>
            <person name="Sitrit Y."/>
            <person name="Stielow J.B."/>
            <person name="Szollosi G."/>
            <person name="Zifcakova L."/>
            <person name="Stursova M."/>
            <person name="Spatafora J.W."/>
            <person name="Tedersoo L."/>
            <person name="Vaario L.M."/>
            <person name="Yamada A."/>
            <person name="Yan M."/>
            <person name="Wang P."/>
            <person name="Xu J."/>
            <person name="Bruns T."/>
            <person name="Baldrian P."/>
            <person name="Vilgalys R."/>
            <person name="Dunand C."/>
            <person name="Henrissat B."/>
            <person name="Grigoriev I.V."/>
            <person name="Hibbett D."/>
            <person name="Nagy L.G."/>
            <person name="Martin F.M."/>
        </authorList>
    </citation>
    <scope>NUCLEOTIDE SEQUENCE</scope>
    <source>
        <strain evidence="1">UH-Tt-Lm1</strain>
    </source>
</reference>
<organism evidence="1 2">
    <name type="scientific">Thelephora terrestris</name>
    <dbReference type="NCBI Taxonomy" id="56493"/>
    <lineage>
        <taxon>Eukaryota</taxon>
        <taxon>Fungi</taxon>
        <taxon>Dikarya</taxon>
        <taxon>Basidiomycota</taxon>
        <taxon>Agaricomycotina</taxon>
        <taxon>Agaricomycetes</taxon>
        <taxon>Thelephorales</taxon>
        <taxon>Thelephoraceae</taxon>
        <taxon>Thelephora</taxon>
    </lineage>
</organism>
<evidence type="ECO:0000313" key="2">
    <source>
        <dbReference type="Proteomes" id="UP000736335"/>
    </source>
</evidence>
<proteinExistence type="predicted"/>
<reference evidence="1" key="2">
    <citation type="submission" date="2020-11" db="EMBL/GenBank/DDBJ databases">
        <authorList>
            <consortium name="DOE Joint Genome Institute"/>
            <person name="Kuo A."/>
            <person name="Miyauchi S."/>
            <person name="Kiss E."/>
            <person name="Drula E."/>
            <person name="Kohler A."/>
            <person name="Sanchez-Garcia M."/>
            <person name="Andreopoulos B."/>
            <person name="Barry K.W."/>
            <person name="Bonito G."/>
            <person name="Buee M."/>
            <person name="Carver A."/>
            <person name="Chen C."/>
            <person name="Cichocki N."/>
            <person name="Clum A."/>
            <person name="Culley D."/>
            <person name="Crous P.W."/>
            <person name="Fauchery L."/>
            <person name="Girlanda M."/>
            <person name="Hayes R."/>
            <person name="Keri Z."/>
            <person name="Labutti K."/>
            <person name="Lipzen A."/>
            <person name="Lombard V."/>
            <person name="Magnuson J."/>
            <person name="Maillard F."/>
            <person name="Morin E."/>
            <person name="Murat C."/>
            <person name="Nolan M."/>
            <person name="Ohm R."/>
            <person name="Pangilinan J."/>
            <person name="Pereira M."/>
            <person name="Perotto S."/>
            <person name="Peter M."/>
            <person name="Riley R."/>
            <person name="Sitrit Y."/>
            <person name="Stielow B."/>
            <person name="Szollosi G."/>
            <person name="Zifcakova L."/>
            <person name="Stursova M."/>
            <person name="Spatafora J.W."/>
            <person name="Tedersoo L."/>
            <person name="Vaario L.-M."/>
            <person name="Yamada A."/>
            <person name="Yan M."/>
            <person name="Wang P."/>
            <person name="Xu J."/>
            <person name="Bruns T."/>
            <person name="Baldrian P."/>
            <person name="Vilgalys R."/>
            <person name="Henrissat B."/>
            <person name="Grigoriev I.V."/>
            <person name="Hibbett D."/>
            <person name="Nagy L.G."/>
            <person name="Martin F.M."/>
        </authorList>
    </citation>
    <scope>NUCLEOTIDE SEQUENCE</scope>
    <source>
        <strain evidence="1">UH-Tt-Lm1</strain>
    </source>
</reference>
<dbReference type="OrthoDB" id="2922289at2759"/>
<evidence type="ECO:0000313" key="1">
    <source>
        <dbReference type="EMBL" id="KAF9793046.1"/>
    </source>
</evidence>
<dbReference type="EMBL" id="WIUZ02000001">
    <property type="protein sequence ID" value="KAF9793046.1"/>
    <property type="molecule type" value="Genomic_DNA"/>
</dbReference>
<dbReference type="Proteomes" id="UP000736335">
    <property type="component" value="Unassembled WGS sequence"/>
</dbReference>
<comment type="caution">
    <text evidence="1">The sequence shown here is derived from an EMBL/GenBank/DDBJ whole genome shotgun (WGS) entry which is preliminary data.</text>
</comment>
<sequence>MPLFQARRKWLWKSAECGLEETKGNDRQGSTMEGADAEQKIRTVLAASSIGPALKIKTMRKSFFKLDSIIVELRLPNSQITLQLRGEATTEPLKETKRFVRGLRDAVTMQMLVIAEAPKALPGGTLDDYETCVGAQLFSAKASHQAKTDQTLDIMRDHDGIVIPLENQRAI</sequence>
<keyword evidence="2" id="KW-1185">Reference proteome</keyword>
<gene>
    <name evidence="1" type="ORF">BJ322DRAFT_1016659</name>
</gene>
<protein>
    <submittedName>
        <fullName evidence="1">Uncharacterized protein</fullName>
    </submittedName>
</protein>
<accession>A0A9P6HWT3</accession>
<name>A0A9P6HWT3_9AGAM</name>
<dbReference type="AlphaFoldDB" id="A0A9P6HWT3"/>